<dbReference type="PANTHER" id="PTHR31793">
    <property type="entry name" value="4-HYDROXYBENZOYL-COA THIOESTERASE FAMILY MEMBER"/>
    <property type="match status" value="1"/>
</dbReference>
<dbReference type="SUPFAM" id="SSF54637">
    <property type="entry name" value="Thioesterase/thiol ester dehydrase-isomerase"/>
    <property type="match status" value="1"/>
</dbReference>
<evidence type="ECO:0000313" key="2">
    <source>
        <dbReference type="Proteomes" id="UP001157126"/>
    </source>
</evidence>
<accession>A0ABQ6IMC7</accession>
<dbReference type="Gene3D" id="3.10.129.10">
    <property type="entry name" value="Hotdog Thioesterase"/>
    <property type="match status" value="1"/>
</dbReference>
<dbReference type="InterPro" id="IPR029069">
    <property type="entry name" value="HotDog_dom_sf"/>
</dbReference>
<dbReference type="RefSeq" id="WP_284303069.1">
    <property type="nucleotide sequence ID" value="NZ_BSUO01000001.1"/>
</dbReference>
<dbReference type="Pfam" id="PF13279">
    <property type="entry name" value="4HBT_2"/>
    <property type="match status" value="1"/>
</dbReference>
<dbReference type="Proteomes" id="UP001157126">
    <property type="component" value="Unassembled WGS sequence"/>
</dbReference>
<proteinExistence type="predicted"/>
<organism evidence="1 2">
    <name type="scientific">Mobilicoccus caccae</name>
    <dbReference type="NCBI Taxonomy" id="1859295"/>
    <lineage>
        <taxon>Bacteria</taxon>
        <taxon>Bacillati</taxon>
        <taxon>Actinomycetota</taxon>
        <taxon>Actinomycetes</taxon>
        <taxon>Micrococcales</taxon>
        <taxon>Dermatophilaceae</taxon>
        <taxon>Mobilicoccus</taxon>
    </lineage>
</organism>
<evidence type="ECO:0000313" key="1">
    <source>
        <dbReference type="EMBL" id="GMA39080.1"/>
    </source>
</evidence>
<dbReference type="EMBL" id="BSUO01000001">
    <property type="protein sequence ID" value="GMA39080.1"/>
    <property type="molecule type" value="Genomic_DNA"/>
</dbReference>
<gene>
    <name evidence="1" type="ORF">GCM10025883_11250</name>
</gene>
<keyword evidence="2" id="KW-1185">Reference proteome</keyword>
<reference evidence="2" key="1">
    <citation type="journal article" date="2019" name="Int. J. Syst. Evol. Microbiol.">
        <title>The Global Catalogue of Microorganisms (GCM) 10K type strain sequencing project: providing services to taxonomists for standard genome sequencing and annotation.</title>
        <authorList>
            <consortium name="The Broad Institute Genomics Platform"/>
            <consortium name="The Broad Institute Genome Sequencing Center for Infectious Disease"/>
            <person name="Wu L."/>
            <person name="Ma J."/>
        </authorList>
    </citation>
    <scope>NUCLEOTIDE SEQUENCE [LARGE SCALE GENOMIC DNA]</scope>
    <source>
        <strain evidence="2">NBRC 113072</strain>
    </source>
</reference>
<dbReference type="CDD" id="cd00586">
    <property type="entry name" value="4HBT"/>
    <property type="match status" value="1"/>
</dbReference>
<protein>
    <submittedName>
        <fullName evidence="1">Thioesterase</fullName>
    </submittedName>
</protein>
<dbReference type="InterPro" id="IPR050563">
    <property type="entry name" value="4-hydroxybenzoyl-CoA_TE"/>
</dbReference>
<sequence>MSTVEPYACEVQVRWSDQDINGHVNNARLVTLVEEVRVRALKAWGLPAPGPHRPRVLRSFEVSFDRAVHYGPELTGRAWISRIGVTSFTVGHELLQQGHRCVRLHAVMVLLDPDTHRPLALEPSYRAILERYLIPRESD</sequence>
<comment type="caution">
    <text evidence="1">The sequence shown here is derived from an EMBL/GenBank/DDBJ whole genome shotgun (WGS) entry which is preliminary data.</text>
</comment>
<name>A0ABQ6IMC7_9MICO</name>
<dbReference type="PANTHER" id="PTHR31793:SF24">
    <property type="entry name" value="LONG-CHAIN ACYL-COA THIOESTERASE FADM"/>
    <property type="match status" value="1"/>
</dbReference>